<dbReference type="HOGENOM" id="CLU_056517_1_0_9"/>
<name>A0A0E3JZG9_CLOSL</name>
<proteinExistence type="predicted"/>
<evidence type="ECO:0000256" key="1">
    <source>
        <dbReference type="SAM" id="Phobius"/>
    </source>
</evidence>
<keyword evidence="3" id="KW-1185">Reference proteome</keyword>
<dbReference type="KEGG" id="csq:CSCA_1158"/>
<evidence type="ECO:0000313" key="3">
    <source>
        <dbReference type="Proteomes" id="UP000033115"/>
    </source>
</evidence>
<feature type="transmembrane region" description="Helical" evidence="1">
    <location>
        <begin position="298"/>
        <end position="323"/>
    </location>
</feature>
<feature type="transmembrane region" description="Helical" evidence="1">
    <location>
        <begin position="6"/>
        <end position="22"/>
    </location>
</feature>
<dbReference type="STRING" id="1548.CSCA_1158"/>
<feature type="transmembrane region" description="Helical" evidence="1">
    <location>
        <begin position="241"/>
        <end position="260"/>
    </location>
</feature>
<dbReference type="CDD" id="cd21416">
    <property type="entry name" value="HDC_protein"/>
    <property type="match status" value="1"/>
</dbReference>
<dbReference type="AlphaFoldDB" id="A0A0E3JZG9"/>
<feature type="transmembrane region" description="Helical" evidence="1">
    <location>
        <begin position="114"/>
        <end position="134"/>
    </location>
</feature>
<dbReference type="RefSeq" id="WP_029159762.1">
    <property type="nucleotide sequence ID" value="NZ_CP009933.1"/>
</dbReference>
<keyword evidence="1" id="KW-1133">Transmembrane helix</keyword>
<feature type="transmembrane region" description="Helical" evidence="1">
    <location>
        <begin position="215"/>
        <end position="234"/>
    </location>
</feature>
<reference evidence="2 3" key="1">
    <citation type="journal article" date="2015" name="J. Biotechnol.">
        <title>Complete genome sequence of a malodorant-producing acetogen, Clostridium scatologenes ATCC 25775(T).</title>
        <authorList>
            <person name="Zhu Z."/>
            <person name="Guo T."/>
            <person name="Zheng H."/>
            <person name="Song T."/>
            <person name="Ouyang P."/>
            <person name="Xie J."/>
        </authorList>
    </citation>
    <scope>NUCLEOTIDE SEQUENCE [LARGE SCALE GENOMIC DNA]</scope>
    <source>
        <strain evidence="2 3">ATCC 25775</strain>
    </source>
</reference>
<keyword evidence="1" id="KW-0472">Membrane</keyword>
<feature type="transmembrane region" description="Helical" evidence="1">
    <location>
        <begin position="87"/>
        <end position="108"/>
    </location>
</feature>
<dbReference type="EMBL" id="CP009933">
    <property type="protein sequence ID" value="AKA68283.1"/>
    <property type="molecule type" value="Genomic_DNA"/>
</dbReference>
<organism evidence="2 3">
    <name type="scientific">Clostridium scatologenes</name>
    <dbReference type="NCBI Taxonomy" id="1548"/>
    <lineage>
        <taxon>Bacteria</taxon>
        <taxon>Bacillati</taxon>
        <taxon>Bacillota</taxon>
        <taxon>Clostridia</taxon>
        <taxon>Eubacteriales</taxon>
        <taxon>Clostridiaceae</taxon>
        <taxon>Clostridium</taxon>
    </lineage>
</organism>
<feature type="transmembrane region" description="Helical" evidence="1">
    <location>
        <begin position="146"/>
        <end position="164"/>
    </location>
</feature>
<dbReference type="InterPro" id="IPR049576">
    <property type="entry name" value="HDC-like"/>
</dbReference>
<dbReference type="Proteomes" id="UP000033115">
    <property type="component" value="Chromosome"/>
</dbReference>
<accession>A0A0E3JZG9</accession>
<feature type="transmembrane region" description="Helical" evidence="1">
    <location>
        <begin position="29"/>
        <end position="47"/>
    </location>
</feature>
<feature type="transmembrane region" description="Helical" evidence="1">
    <location>
        <begin position="266"/>
        <end position="286"/>
    </location>
</feature>
<sequence length="396" mass="43258">MKFSAIECFAIVMAFLLIGEVISNKTKAYVPSVFLSAVLFMIGFWTFVPKDVVSQASFGDNFVSVCMSLLLVHLGTLMSLKKLIEQWKAVLIAVCGICGTVFMTMTIGRIFFDWNIIISATPPLTGGIVAALLMSEALKSKGLMTLAALPIAMFVTHSFFGYPLTSWCLKREGTRLLEDFRKNGANEIELKKSNQLTKNGHRKKLIPPVPEGYKTTSMILFKVILVGILANWFSGLTHGAINQYVVCLIFGVIFCEIGFLEESALVTAGVFGWLISGLLAYVFAGLSAVGPAQLEKMLIPIVVLIFLGILGMFIMSMIVGKFFGFSKEMGFACALTSLFGFPADYIITNEVCESVSKTENERLYVVDILLPRMLVGGFATVSIASVIIASIFINLL</sequence>
<feature type="transmembrane region" description="Helical" evidence="1">
    <location>
        <begin position="369"/>
        <end position="393"/>
    </location>
</feature>
<feature type="transmembrane region" description="Helical" evidence="1">
    <location>
        <begin position="62"/>
        <end position="80"/>
    </location>
</feature>
<gene>
    <name evidence="2" type="ORF">CSCA_1158</name>
</gene>
<keyword evidence="1" id="KW-0812">Transmembrane</keyword>
<evidence type="ECO:0000313" key="2">
    <source>
        <dbReference type="EMBL" id="AKA68283.1"/>
    </source>
</evidence>
<protein>
    <submittedName>
        <fullName evidence="2">Membrane protein</fullName>
    </submittedName>
</protein>